<dbReference type="PIRSF" id="PIRSF028704">
    <property type="entry name" value="UPC028704"/>
    <property type="match status" value="1"/>
</dbReference>
<feature type="transmembrane region" description="Helical" evidence="1">
    <location>
        <begin position="61"/>
        <end position="83"/>
    </location>
</feature>
<feature type="transmembrane region" description="Helical" evidence="1">
    <location>
        <begin position="25"/>
        <end position="41"/>
    </location>
</feature>
<feature type="transmembrane region" description="Helical" evidence="1">
    <location>
        <begin position="240"/>
        <end position="258"/>
    </location>
</feature>
<dbReference type="OrthoDB" id="9775975at2"/>
<reference evidence="2 3" key="1">
    <citation type="submission" date="2016-10" db="EMBL/GenBank/DDBJ databases">
        <authorList>
            <person name="de Groot N.N."/>
        </authorList>
    </citation>
    <scope>NUCLEOTIDE SEQUENCE [LARGE SCALE GENOMIC DNA]</scope>
    <source>
        <strain evidence="2 3">CGMCC 1.10267</strain>
    </source>
</reference>
<name>A0A1G7SC44_9HYPH</name>
<evidence type="ECO:0000313" key="3">
    <source>
        <dbReference type="Proteomes" id="UP000199495"/>
    </source>
</evidence>
<dbReference type="EMBL" id="FNCS01000001">
    <property type="protein sequence ID" value="SDG20598.1"/>
    <property type="molecule type" value="Genomic_DNA"/>
</dbReference>
<evidence type="ECO:0008006" key="4">
    <source>
        <dbReference type="Google" id="ProtNLM"/>
    </source>
</evidence>
<keyword evidence="1" id="KW-0472">Membrane</keyword>
<keyword evidence="1" id="KW-1133">Transmembrane helix</keyword>
<feature type="transmembrane region" description="Helical" evidence="1">
    <location>
        <begin position="358"/>
        <end position="375"/>
    </location>
</feature>
<evidence type="ECO:0000256" key="1">
    <source>
        <dbReference type="SAM" id="Phobius"/>
    </source>
</evidence>
<protein>
    <recommendedName>
        <fullName evidence="4">OpgC protein</fullName>
    </recommendedName>
</protein>
<evidence type="ECO:0000313" key="2">
    <source>
        <dbReference type="EMBL" id="SDG20598.1"/>
    </source>
</evidence>
<proteinExistence type="predicted"/>
<organism evidence="2 3">
    <name type="scientific">Pelagibacterium luteolum</name>
    <dbReference type="NCBI Taxonomy" id="440168"/>
    <lineage>
        <taxon>Bacteria</taxon>
        <taxon>Pseudomonadati</taxon>
        <taxon>Pseudomonadota</taxon>
        <taxon>Alphaproteobacteria</taxon>
        <taxon>Hyphomicrobiales</taxon>
        <taxon>Devosiaceae</taxon>
        <taxon>Pelagibacterium</taxon>
    </lineage>
</organism>
<dbReference type="InterPro" id="IPR014550">
    <property type="entry name" value="UCP028704_OpgC"/>
</dbReference>
<keyword evidence="1" id="KW-0812">Transmembrane</keyword>
<feature type="transmembrane region" description="Helical" evidence="1">
    <location>
        <begin position="178"/>
        <end position="196"/>
    </location>
</feature>
<feature type="transmembrane region" description="Helical" evidence="1">
    <location>
        <begin position="150"/>
        <end position="171"/>
    </location>
</feature>
<dbReference type="AlphaFoldDB" id="A0A1G7SC44"/>
<feature type="transmembrane region" description="Helical" evidence="1">
    <location>
        <begin position="325"/>
        <end position="346"/>
    </location>
</feature>
<feature type="transmembrane region" description="Helical" evidence="1">
    <location>
        <begin position="294"/>
        <end position="313"/>
    </location>
</feature>
<sequence>MHDTTAKRDGQPAAMPSGRDPRIDVLRGLALVMIFINHVPGNAFEHYTNRNWGFSDAAEAFVFLSGTAAGLAYGAGFLSAPYWPAVARVWARARTLYFVHLSTTSMAIGILAAAASWYGLYELLQTINLAKAFEDPLGVLIGIPTLGHQLGYFNILPLYLVLLLVTPAFIYCGLRWPWVTMGLSVMIWILAGQFRINLPNYPNPGGWFFNPFSWQIIFVAGLLTGLALKRGERFVPKMGWLMWVCGIYLAVILLWRLYPPFASVGREALASLGRLGVPFYFVSFDKSFLALTRLSHFLALAYLVSCLVWVYRFSASHWAEPFRLLGQNGLAVFATGSVLSILLQAMKAGIGDHFWSDAGLLAGGLAVQFALAYALRKTRQATALKRAAAPAKV</sequence>
<dbReference type="PANTHER" id="PTHR38592">
    <property type="entry name" value="BLL4819 PROTEIN"/>
    <property type="match status" value="1"/>
</dbReference>
<accession>A0A1G7SC44</accession>
<dbReference type="Proteomes" id="UP000199495">
    <property type="component" value="Unassembled WGS sequence"/>
</dbReference>
<feature type="transmembrane region" description="Helical" evidence="1">
    <location>
        <begin position="208"/>
        <end position="228"/>
    </location>
</feature>
<keyword evidence="3" id="KW-1185">Reference proteome</keyword>
<dbReference type="Pfam" id="PF10129">
    <property type="entry name" value="OpgC_C"/>
    <property type="match status" value="1"/>
</dbReference>
<dbReference type="PANTHER" id="PTHR38592:SF3">
    <property type="entry name" value="BLL4819 PROTEIN"/>
    <property type="match status" value="1"/>
</dbReference>
<dbReference type="RefSeq" id="WP_090590631.1">
    <property type="nucleotide sequence ID" value="NZ_FNCS01000001.1"/>
</dbReference>
<feature type="transmembrane region" description="Helical" evidence="1">
    <location>
        <begin position="95"/>
        <end position="118"/>
    </location>
</feature>
<dbReference type="STRING" id="440168.SAMN04487974_101423"/>
<gene>
    <name evidence="2" type="ORF">SAMN04487974_101423</name>
</gene>